<dbReference type="SUPFAM" id="SSF54768">
    <property type="entry name" value="dsRNA-binding domain-like"/>
    <property type="match status" value="1"/>
</dbReference>
<evidence type="ECO:0000313" key="3">
    <source>
        <dbReference type="EMBL" id="EDR16004.1"/>
    </source>
</evidence>
<dbReference type="OrthoDB" id="3115412at2759"/>
<dbReference type="AlphaFoldDB" id="B0CNU7"/>
<reference evidence="3 4" key="1">
    <citation type="journal article" date="2008" name="Nature">
        <title>The genome of Laccaria bicolor provides insights into mycorrhizal symbiosis.</title>
        <authorList>
            <person name="Martin F."/>
            <person name="Aerts A."/>
            <person name="Ahren D."/>
            <person name="Brun A."/>
            <person name="Danchin E.G.J."/>
            <person name="Duchaussoy F."/>
            <person name="Gibon J."/>
            <person name="Kohler A."/>
            <person name="Lindquist E."/>
            <person name="Pereda V."/>
            <person name="Salamov A."/>
            <person name="Shapiro H.J."/>
            <person name="Wuyts J."/>
            <person name="Blaudez D."/>
            <person name="Buee M."/>
            <person name="Brokstein P."/>
            <person name="Canbaeck B."/>
            <person name="Cohen D."/>
            <person name="Courty P.E."/>
            <person name="Coutinho P.M."/>
            <person name="Delaruelle C."/>
            <person name="Detter J.C."/>
            <person name="Deveau A."/>
            <person name="DiFazio S."/>
            <person name="Duplessis S."/>
            <person name="Fraissinet-Tachet L."/>
            <person name="Lucic E."/>
            <person name="Frey-Klett P."/>
            <person name="Fourrey C."/>
            <person name="Feussner I."/>
            <person name="Gay G."/>
            <person name="Grimwood J."/>
            <person name="Hoegger P.J."/>
            <person name="Jain P."/>
            <person name="Kilaru S."/>
            <person name="Labbe J."/>
            <person name="Lin Y.C."/>
            <person name="Legue V."/>
            <person name="Le Tacon F."/>
            <person name="Marmeisse R."/>
            <person name="Melayah D."/>
            <person name="Montanini B."/>
            <person name="Muratet M."/>
            <person name="Nehls U."/>
            <person name="Niculita-Hirzel H."/>
            <person name="Oudot-Le Secq M.P."/>
            <person name="Peter M."/>
            <person name="Quesneville H."/>
            <person name="Rajashekar B."/>
            <person name="Reich M."/>
            <person name="Rouhier N."/>
            <person name="Schmutz J."/>
            <person name="Yin T."/>
            <person name="Chalot M."/>
            <person name="Henrissat B."/>
            <person name="Kuees U."/>
            <person name="Lucas S."/>
            <person name="Van de Peer Y."/>
            <person name="Podila G.K."/>
            <person name="Polle A."/>
            <person name="Pukkila P.J."/>
            <person name="Richardson P.M."/>
            <person name="Rouze P."/>
            <person name="Sanders I.R."/>
            <person name="Stajich J.E."/>
            <person name="Tunlid A."/>
            <person name="Tuskan G."/>
            <person name="Grigoriev I.V."/>
        </authorList>
    </citation>
    <scope>NUCLEOTIDE SEQUENCE [LARGE SCALE GENOMIC DNA]</scope>
    <source>
        <strain evidence="4">S238N-H82 / ATCC MYA-4686</strain>
    </source>
</reference>
<dbReference type="InterPro" id="IPR014720">
    <property type="entry name" value="dsRBD_dom"/>
</dbReference>
<dbReference type="Gene3D" id="3.30.160.20">
    <property type="match status" value="1"/>
</dbReference>
<dbReference type="EMBL" id="DS547091">
    <property type="protein sequence ID" value="EDR16004.1"/>
    <property type="molecule type" value="Genomic_DNA"/>
</dbReference>
<evidence type="ECO:0000256" key="1">
    <source>
        <dbReference type="PROSITE-ProRule" id="PRU00266"/>
    </source>
</evidence>
<dbReference type="GeneID" id="6069520"/>
<dbReference type="PROSITE" id="PS50137">
    <property type="entry name" value="DS_RBD"/>
    <property type="match status" value="1"/>
</dbReference>
<sequence length="226" mass="25460">MSAVGSQRRSVVPRPRKLYAHRTTCFKFHLDGECTMKGAVTEPTNSTPSLNCSGLQELRRKRRFVQDHRHSTASGDTSYLPMPSRFNAFVVPTVPPTQKADDVATVVLIGTQSSVLAPQAMFIRIESHHGTQQDLPTQKIMEFVEHHKNRLNAILQCLFPDILLESTYEQSQTRQGPIWQCDFYLDGVHIGTGGGITKQHASEGAAESAVEYLRRQYSEQYPRAFR</sequence>
<accession>B0CNU7</accession>
<proteinExistence type="predicted"/>
<gene>
    <name evidence="3" type="ORF">LACBIDRAFT_301569</name>
</gene>
<keyword evidence="4" id="KW-1185">Reference proteome</keyword>
<dbReference type="RefSeq" id="XP_001874212.1">
    <property type="nucleotide sequence ID" value="XM_001874177.1"/>
</dbReference>
<name>B0CNU7_LACBS</name>
<dbReference type="GO" id="GO:0003723">
    <property type="term" value="F:RNA binding"/>
    <property type="evidence" value="ECO:0007669"/>
    <property type="project" value="UniProtKB-UniRule"/>
</dbReference>
<evidence type="ECO:0000259" key="2">
    <source>
        <dbReference type="PROSITE" id="PS50137"/>
    </source>
</evidence>
<dbReference type="InParanoid" id="B0CNU7"/>
<dbReference type="HOGENOM" id="CLU_1224942_0_0_1"/>
<organism evidence="4">
    <name type="scientific">Laccaria bicolor (strain S238N-H82 / ATCC MYA-4686)</name>
    <name type="common">Bicoloured deceiver</name>
    <name type="synonym">Laccaria laccata var. bicolor</name>
    <dbReference type="NCBI Taxonomy" id="486041"/>
    <lineage>
        <taxon>Eukaryota</taxon>
        <taxon>Fungi</taxon>
        <taxon>Dikarya</taxon>
        <taxon>Basidiomycota</taxon>
        <taxon>Agaricomycotina</taxon>
        <taxon>Agaricomycetes</taxon>
        <taxon>Agaricomycetidae</taxon>
        <taxon>Agaricales</taxon>
        <taxon>Agaricineae</taxon>
        <taxon>Hydnangiaceae</taxon>
        <taxon>Laccaria</taxon>
    </lineage>
</organism>
<dbReference type="Proteomes" id="UP000001194">
    <property type="component" value="Unassembled WGS sequence"/>
</dbReference>
<evidence type="ECO:0000313" key="4">
    <source>
        <dbReference type="Proteomes" id="UP000001194"/>
    </source>
</evidence>
<dbReference type="KEGG" id="lbc:LACBIDRAFT_301569"/>
<protein>
    <submittedName>
        <fullName evidence="3">Predicted protein</fullName>
    </submittedName>
</protein>
<keyword evidence="1" id="KW-0694">RNA-binding</keyword>
<feature type="domain" description="DRBM" evidence="2">
    <location>
        <begin position="146"/>
        <end position="215"/>
    </location>
</feature>